<name>A0A4S8M7Z5_DENBC</name>
<feature type="compositionally biased region" description="Acidic residues" evidence="1">
    <location>
        <begin position="180"/>
        <end position="189"/>
    </location>
</feature>
<feature type="compositionally biased region" description="Low complexity" evidence="1">
    <location>
        <begin position="64"/>
        <end position="74"/>
    </location>
</feature>
<dbReference type="Pfam" id="PF20149">
    <property type="entry name" value="DUF6532"/>
    <property type="match status" value="1"/>
</dbReference>
<feature type="compositionally biased region" description="Acidic residues" evidence="1">
    <location>
        <begin position="123"/>
        <end position="154"/>
    </location>
</feature>
<evidence type="ECO:0000259" key="2">
    <source>
        <dbReference type="Pfam" id="PF20149"/>
    </source>
</evidence>
<feature type="region of interest" description="Disordered" evidence="1">
    <location>
        <begin position="1"/>
        <end position="43"/>
    </location>
</feature>
<evidence type="ECO:0000313" key="3">
    <source>
        <dbReference type="EMBL" id="THU98467.1"/>
    </source>
</evidence>
<reference evidence="3 4" key="1">
    <citation type="journal article" date="2019" name="Nat. Ecol. Evol.">
        <title>Megaphylogeny resolves global patterns of mushroom evolution.</title>
        <authorList>
            <person name="Varga T."/>
            <person name="Krizsan K."/>
            <person name="Foldi C."/>
            <person name="Dima B."/>
            <person name="Sanchez-Garcia M."/>
            <person name="Sanchez-Ramirez S."/>
            <person name="Szollosi G.J."/>
            <person name="Szarkandi J.G."/>
            <person name="Papp V."/>
            <person name="Albert L."/>
            <person name="Andreopoulos W."/>
            <person name="Angelini C."/>
            <person name="Antonin V."/>
            <person name="Barry K.W."/>
            <person name="Bougher N.L."/>
            <person name="Buchanan P."/>
            <person name="Buyck B."/>
            <person name="Bense V."/>
            <person name="Catcheside P."/>
            <person name="Chovatia M."/>
            <person name="Cooper J."/>
            <person name="Damon W."/>
            <person name="Desjardin D."/>
            <person name="Finy P."/>
            <person name="Geml J."/>
            <person name="Haridas S."/>
            <person name="Hughes K."/>
            <person name="Justo A."/>
            <person name="Karasinski D."/>
            <person name="Kautmanova I."/>
            <person name="Kiss B."/>
            <person name="Kocsube S."/>
            <person name="Kotiranta H."/>
            <person name="LaButti K.M."/>
            <person name="Lechner B.E."/>
            <person name="Liimatainen K."/>
            <person name="Lipzen A."/>
            <person name="Lukacs Z."/>
            <person name="Mihaltcheva S."/>
            <person name="Morgado L.N."/>
            <person name="Niskanen T."/>
            <person name="Noordeloos M.E."/>
            <person name="Ohm R.A."/>
            <person name="Ortiz-Santana B."/>
            <person name="Ovrebo C."/>
            <person name="Racz N."/>
            <person name="Riley R."/>
            <person name="Savchenko A."/>
            <person name="Shiryaev A."/>
            <person name="Soop K."/>
            <person name="Spirin V."/>
            <person name="Szebenyi C."/>
            <person name="Tomsovsky M."/>
            <person name="Tulloss R.E."/>
            <person name="Uehling J."/>
            <person name="Grigoriev I.V."/>
            <person name="Vagvolgyi C."/>
            <person name="Papp T."/>
            <person name="Martin F.M."/>
            <person name="Miettinen O."/>
            <person name="Hibbett D.S."/>
            <person name="Nagy L.G."/>
        </authorList>
    </citation>
    <scope>NUCLEOTIDE SEQUENCE [LARGE SCALE GENOMIC DNA]</scope>
    <source>
        <strain evidence="3 4">CBS 962.96</strain>
    </source>
</reference>
<dbReference type="InterPro" id="IPR045341">
    <property type="entry name" value="DUF6532"/>
</dbReference>
<proteinExistence type="predicted"/>
<accession>A0A4S8M7Z5</accession>
<dbReference type="AlphaFoldDB" id="A0A4S8M7Z5"/>
<feature type="domain" description="DUF6532" evidence="2">
    <location>
        <begin position="321"/>
        <end position="523"/>
    </location>
</feature>
<feature type="region of interest" description="Disordered" evidence="1">
    <location>
        <begin position="56"/>
        <end position="278"/>
    </location>
</feature>
<gene>
    <name evidence="3" type="ORF">K435DRAFT_795657</name>
</gene>
<feature type="compositionally biased region" description="Acidic residues" evidence="1">
    <location>
        <begin position="256"/>
        <end position="274"/>
    </location>
</feature>
<keyword evidence="4" id="KW-1185">Reference proteome</keyword>
<dbReference type="OrthoDB" id="2986789at2759"/>
<dbReference type="Proteomes" id="UP000297245">
    <property type="component" value="Unassembled WGS sequence"/>
</dbReference>
<evidence type="ECO:0000256" key="1">
    <source>
        <dbReference type="SAM" id="MobiDB-lite"/>
    </source>
</evidence>
<feature type="compositionally biased region" description="Basic and acidic residues" evidence="1">
    <location>
        <begin position="213"/>
        <end position="234"/>
    </location>
</feature>
<sequence length="591" mass="64447">MAPKHSTEKATAAKTANAANGKRKSTITQDSDVSSKRLKTAKIDRAADAKAAKALAAAKKREAASAAKAGSASKTLRAKPPKPISNTRKRGHAPVICSESEEETEPELMTKAAPKISDKPEDRQEDESEDEEEADDQEDDDRGADLDAELGLEDEAPRMIRGGGKKTTNVTAVSAHGSDLSDDEDDEDSQDRYADLTSVPLTSDGEGFDWDEVPEHAPEKRNKTSSRSAEKLVEELPLVITKHATSVPAGTPSDNESSDDGDNEADNEEEDDEDWLPRTDILLQPFTDATRTFKLSLSGQNAHIKAVIKEARKLGSLQMLTNATYCPLDQGIKSIATASLIDAALGLNYDGPLDIADRLQHGDFTRYISPLTRYVTQRITIERRSLKTGFTATVLSAFGIDNSQEGISVAAELVCNSDYIYPPHGDGFDYQKPFGHKVIPAYMALVYFGKTKLAKALDMKRTEIFVSSIPEKPLELELPKAMVAMAACVIHAILQDHAYFSEEHFPPSGLASQWSTYIEILAKIEKKSGMVYHRLMHDLYLKASHTIAPATHGLSRQDIIDRINWDALIEDDNDTTSHGSRAGAGVPGTMI</sequence>
<evidence type="ECO:0000313" key="4">
    <source>
        <dbReference type="Proteomes" id="UP000297245"/>
    </source>
</evidence>
<organism evidence="3 4">
    <name type="scientific">Dendrothele bispora (strain CBS 962.96)</name>
    <dbReference type="NCBI Taxonomy" id="1314807"/>
    <lineage>
        <taxon>Eukaryota</taxon>
        <taxon>Fungi</taxon>
        <taxon>Dikarya</taxon>
        <taxon>Basidiomycota</taxon>
        <taxon>Agaricomycotina</taxon>
        <taxon>Agaricomycetes</taxon>
        <taxon>Agaricomycetidae</taxon>
        <taxon>Agaricales</taxon>
        <taxon>Agaricales incertae sedis</taxon>
        <taxon>Dendrothele</taxon>
    </lineage>
</organism>
<dbReference type="EMBL" id="ML179135">
    <property type="protein sequence ID" value="THU98467.1"/>
    <property type="molecule type" value="Genomic_DNA"/>
</dbReference>
<protein>
    <recommendedName>
        <fullName evidence="2">DUF6532 domain-containing protein</fullName>
    </recommendedName>
</protein>
<feature type="compositionally biased region" description="Low complexity" evidence="1">
    <location>
        <begin position="9"/>
        <end position="20"/>
    </location>
</feature>